<name>A0AAE0CIG2_9ROSI</name>
<gene>
    <name evidence="1" type="ORF">Ddye_012322</name>
</gene>
<evidence type="ECO:0000313" key="1">
    <source>
        <dbReference type="EMBL" id="KAK2652466.1"/>
    </source>
</evidence>
<dbReference type="EMBL" id="JANJYI010000004">
    <property type="protein sequence ID" value="KAK2652466.1"/>
    <property type="molecule type" value="Genomic_DNA"/>
</dbReference>
<reference evidence="1" key="1">
    <citation type="journal article" date="2023" name="Plant J.">
        <title>Genome sequences and population genomics provide insights into the demographic history, inbreeding, and mutation load of two 'living fossil' tree species of Dipteronia.</title>
        <authorList>
            <person name="Feng Y."/>
            <person name="Comes H.P."/>
            <person name="Chen J."/>
            <person name="Zhu S."/>
            <person name="Lu R."/>
            <person name="Zhang X."/>
            <person name="Li P."/>
            <person name="Qiu J."/>
            <person name="Olsen K.M."/>
            <person name="Qiu Y."/>
        </authorList>
    </citation>
    <scope>NUCLEOTIDE SEQUENCE</scope>
    <source>
        <strain evidence="1">KIB01</strain>
    </source>
</reference>
<evidence type="ECO:0000313" key="2">
    <source>
        <dbReference type="Proteomes" id="UP001280121"/>
    </source>
</evidence>
<proteinExistence type="predicted"/>
<sequence length="109" mass="11753">MTIIETGVGTYPRSAPAIGLQSSVHIPMLSDITQEGMHISPVSSSHRTAKLGAHTDAQRHHTRRHVCFSARNAAQNACVCLPELMETSISALATITGIPRKEDPNVLEK</sequence>
<accession>A0AAE0CIG2</accession>
<organism evidence="1 2">
    <name type="scientific">Dipteronia dyeriana</name>
    <dbReference type="NCBI Taxonomy" id="168575"/>
    <lineage>
        <taxon>Eukaryota</taxon>
        <taxon>Viridiplantae</taxon>
        <taxon>Streptophyta</taxon>
        <taxon>Embryophyta</taxon>
        <taxon>Tracheophyta</taxon>
        <taxon>Spermatophyta</taxon>
        <taxon>Magnoliopsida</taxon>
        <taxon>eudicotyledons</taxon>
        <taxon>Gunneridae</taxon>
        <taxon>Pentapetalae</taxon>
        <taxon>rosids</taxon>
        <taxon>malvids</taxon>
        <taxon>Sapindales</taxon>
        <taxon>Sapindaceae</taxon>
        <taxon>Hippocastanoideae</taxon>
        <taxon>Acereae</taxon>
        <taxon>Dipteronia</taxon>
    </lineage>
</organism>
<comment type="caution">
    <text evidence="1">The sequence shown here is derived from an EMBL/GenBank/DDBJ whole genome shotgun (WGS) entry which is preliminary data.</text>
</comment>
<keyword evidence="2" id="KW-1185">Reference proteome</keyword>
<dbReference type="AlphaFoldDB" id="A0AAE0CIG2"/>
<protein>
    <submittedName>
        <fullName evidence="1">Uncharacterized protein</fullName>
    </submittedName>
</protein>
<dbReference type="Proteomes" id="UP001280121">
    <property type="component" value="Unassembled WGS sequence"/>
</dbReference>